<dbReference type="GO" id="GO:0005886">
    <property type="term" value="C:plasma membrane"/>
    <property type="evidence" value="ECO:0007669"/>
    <property type="project" value="UniProtKB-SubCell"/>
</dbReference>
<evidence type="ECO:0000256" key="8">
    <source>
        <dbReference type="SAM" id="Coils"/>
    </source>
</evidence>
<evidence type="ECO:0000313" key="11">
    <source>
        <dbReference type="EMBL" id="BAP39801.1"/>
    </source>
</evidence>
<feature type="coiled-coil region" evidence="8">
    <location>
        <begin position="141"/>
        <end position="249"/>
    </location>
</feature>
<protein>
    <submittedName>
        <fullName evidence="11">Uncharacterized protein</fullName>
    </submittedName>
</protein>
<keyword evidence="2" id="KW-1003">Cell membrane</keyword>
<dbReference type="HOGENOM" id="CLU_528760_0_0_14"/>
<organism evidence="11 12">
    <name type="scientific">Metamycoplasma canadense</name>
    <dbReference type="NCBI Taxonomy" id="29554"/>
    <lineage>
        <taxon>Bacteria</taxon>
        <taxon>Bacillati</taxon>
        <taxon>Mycoplasmatota</taxon>
        <taxon>Mycoplasmoidales</taxon>
        <taxon>Metamycoplasmataceae</taxon>
        <taxon>Metamycoplasma</taxon>
    </lineage>
</organism>
<proteinExistence type="predicted"/>
<evidence type="ECO:0000256" key="7">
    <source>
        <dbReference type="ARBA" id="ARBA00023288"/>
    </source>
</evidence>
<evidence type="ECO:0000313" key="12">
    <source>
        <dbReference type="Proteomes" id="UP000031641"/>
    </source>
</evidence>
<feature type="chain" id="PRO_5001719978" evidence="10">
    <location>
        <begin position="22"/>
        <end position="515"/>
    </location>
</feature>
<keyword evidence="5" id="KW-0472">Membrane</keyword>
<feature type="coiled-coil region" evidence="8">
    <location>
        <begin position="28"/>
        <end position="97"/>
    </location>
</feature>
<evidence type="ECO:0000256" key="2">
    <source>
        <dbReference type="ARBA" id="ARBA00022475"/>
    </source>
</evidence>
<evidence type="ECO:0000256" key="1">
    <source>
        <dbReference type="ARBA" id="ARBA00004193"/>
    </source>
</evidence>
<gene>
    <name evidence="11" type="ORF">MCAN360_0788</name>
</gene>
<keyword evidence="12" id="KW-1185">Reference proteome</keyword>
<dbReference type="AlphaFoldDB" id="A0A077L7J7"/>
<dbReference type="Proteomes" id="UP000031641">
    <property type="component" value="Chromosome"/>
</dbReference>
<evidence type="ECO:0000256" key="10">
    <source>
        <dbReference type="SAM" id="SignalP"/>
    </source>
</evidence>
<keyword evidence="4" id="KW-0677">Repeat</keyword>
<comment type="subcellular location">
    <subcellularLocation>
        <location evidence="1">Cell membrane</location>
        <topology evidence="1">Lipid-anchor</topology>
    </subcellularLocation>
</comment>
<evidence type="ECO:0000256" key="3">
    <source>
        <dbReference type="ARBA" id="ARBA00022729"/>
    </source>
</evidence>
<dbReference type="STRING" id="29554.MCAN360_0788"/>
<dbReference type="KEGG" id="mcan:MCAN360_0788"/>
<feature type="signal peptide" evidence="10">
    <location>
        <begin position="1"/>
        <end position="21"/>
    </location>
</feature>
<keyword evidence="8" id="KW-0175">Coiled coil</keyword>
<dbReference type="NCBIfam" id="NF033817">
    <property type="entry name" value="Mplas_variab_LP"/>
    <property type="match status" value="1"/>
</dbReference>
<evidence type="ECO:0000256" key="5">
    <source>
        <dbReference type="ARBA" id="ARBA00023136"/>
    </source>
</evidence>
<keyword evidence="6" id="KW-0564">Palmitate</keyword>
<feature type="region of interest" description="Disordered" evidence="9">
    <location>
        <begin position="366"/>
        <end position="396"/>
    </location>
</feature>
<sequence length="515" mass="60652">MKKLKKILLTFGFLAPLTTLPIISAACDNKKEENSKDINEEINKIKKEYEDLQKKTNSLISSTSEKEKKKKDLQKLLDEASKKITDLEKEINNKKLEELKKLNNQYLGLADALKDGFAEYPELGEDKEDGSFNDFEENFEEISDDNEFERLEEEISDLEKKYQDYINVLKKFNDDAYIKIEQKYENLDVNKITIKKFHSELTKILIELEKIKKEKINKLNSKVEADIQRQDKEKEAKEQAKKAGEAKKREDIILADQAQKDEFNEAKKIAAKIKKENEYNKTLEETKNYLKNIEKKYTTIKENLNSKIIEAEGKIKTEESKNEENYTVAKQILEDAIKEAENQKNIQIQKEKDEKARRLQEQINKSEEELKRKQDAKEAQEQAKKDAEAKEKEELKNIQKQTQNEVENLKNNTKYKALKEEVSEFIKTLEEKSEFSHIKTELERVINTENNDLKQKIKEIEEKIHEAKIEVKLPETIQNFSVKEFRWDPGDQIYLNITGDTEIHKFLENKKIKQE</sequence>
<name>A0A077L7J7_9BACT</name>
<evidence type="ECO:0000256" key="9">
    <source>
        <dbReference type="SAM" id="MobiDB-lite"/>
    </source>
</evidence>
<keyword evidence="3 10" id="KW-0732">Signal</keyword>
<dbReference type="RefSeq" id="WP_045434329.1">
    <property type="nucleotide sequence ID" value="NZ_AP014631.1"/>
</dbReference>
<feature type="coiled-coil region" evidence="8">
    <location>
        <begin position="439"/>
        <end position="470"/>
    </location>
</feature>
<reference evidence="12" key="1">
    <citation type="journal article" date="2014" name="Genome Announc.">
        <title>Complete Genome Sequence of Mycoplasma canadense Strain HAZ 360_1 from Bovine Mastitic Milk in Japan.</title>
        <authorList>
            <person name="Hata E."/>
        </authorList>
    </citation>
    <scope>NUCLEOTIDE SEQUENCE [LARGE SCALE GENOMIC DNA]</scope>
    <source>
        <strain evidence="12">HAZ360_1</strain>
    </source>
</reference>
<keyword evidence="7" id="KW-0449">Lipoprotein</keyword>
<dbReference type="InterPro" id="IPR049890">
    <property type="entry name" value="VlpA-F-like_signal"/>
</dbReference>
<evidence type="ECO:0000256" key="4">
    <source>
        <dbReference type="ARBA" id="ARBA00022737"/>
    </source>
</evidence>
<accession>A0A077L7J7</accession>
<evidence type="ECO:0000256" key="6">
    <source>
        <dbReference type="ARBA" id="ARBA00023139"/>
    </source>
</evidence>
<dbReference type="EMBL" id="AP014631">
    <property type="protein sequence ID" value="BAP39801.1"/>
    <property type="molecule type" value="Genomic_DNA"/>
</dbReference>
<dbReference type="PROSITE" id="PS51257">
    <property type="entry name" value="PROKAR_LIPOPROTEIN"/>
    <property type="match status" value="1"/>
</dbReference>